<keyword evidence="2" id="KW-0238">DNA-binding</keyword>
<sequence length="108" mass="12533">MDSPLHRYKAEFFKTLGHPLRLAILDALREGELSVGELQQRLDVDQSSLSQHLAKLRTFNFVTSRKEGTLVHYHVHDQEVYGFLDLARSIYERQLLQSSQLLQQLQQG</sequence>
<organism evidence="5 6">
    <name type="scientific">Deinococcus roseus</name>
    <dbReference type="NCBI Taxonomy" id="392414"/>
    <lineage>
        <taxon>Bacteria</taxon>
        <taxon>Thermotogati</taxon>
        <taxon>Deinococcota</taxon>
        <taxon>Deinococci</taxon>
        <taxon>Deinococcales</taxon>
        <taxon>Deinococcaceae</taxon>
        <taxon>Deinococcus</taxon>
    </lineage>
</organism>
<evidence type="ECO:0000256" key="1">
    <source>
        <dbReference type="ARBA" id="ARBA00023015"/>
    </source>
</evidence>
<evidence type="ECO:0000259" key="4">
    <source>
        <dbReference type="PROSITE" id="PS50987"/>
    </source>
</evidence>
<protein>
    <submittedName>
        <fullName evidence="5">Transcriptional regulator</fullName>
    </submittedName>
</protein>
<keyword evidence="3" id="KW-0804">Transcription</keyword>
<dbReference type="PRINTS" id="PR00778">
    <property type="entry name" value="HTHARSR"/>
</dbReference>
<proteinExistence type="predicted"/>
<dbReference type="InterPro" id="IPR036390">
    <property type="entry name" value="WH_DNA-bd_sf"/>
</dbReference>
<dbReference type="Proteomes" id="UP000632222">
    <property type="component" value="Unassembled WGS sequence"/>
</dbReference>
<evidence type="ECO:0000256" key="3">
    <source>
        <dbReference type="ARBA" id="ARBA00023163"/>
    </source>
</evidence>
<dbReference type="InterPro" id="IPR001845">
    <property type="entry name" value="HTH_ArsR_DNA-bd_dom"/>
</dbReference>
<dbReference type="SMART" id="SM00418">
    <property type="entry name" value="HTH_ARSR"/>
    <property type="match status" value="1"/>
</dbReference>
<dbReference type="InterPro" id="IPR011991">
    <property type="entry name" value="ArsR-like_HTH"/>
</dbReference>
<dbReference type="PROSITE" id="PS50987">
    <property type="entry name" value="HTH_ARSR_2"/>
    <property type="match status" value="1"/>
</dbReference>
<evidence type="ECO:0000256" key="2">
    <source>
        <dbReference type="ARBA" id="ARBA00023125"/>
    </source>
</evidence>
<evidence type="ECO:0000313" key="5">
    <source>
        <dbReference type="EMBL" id="GGJ52532.1"/>
    </source>
</evidence>
<keyword evidence="1" id="KW-0805">Transcription regulation</keyword>
<feature type="domain" description="HTH arsR-type" evidence="4">
    <location>
        <begin position="1"/>
        <end position="95"/>
    </location>
</feature>
<dbReference type="InterPro" id="IPR051011">
    <property type="entry name" value="Metal_resp_trans_reg"/>
</dbReference>
<dbReference type="Pfam" id="PF01022">
    <property type="entry name" value="HTH_5"/>
    <property type="match status" value="1"/>
</dbReference>
<reference evidence="6" key="1">
    <citation type="journal article" date="2019" name="Int. J. Syst. Evol. Microbiol.">
        <title>The Global Catalogue of Microorganisms (GCM) 10K type strain sequencing project: providing services to taxonomists for standard genome sequencing and annotation.</title>
        <authorList>
            <consortium name="The Broad Institute Genomics Platform"/>
            <consortium name="The Broad Institute Genome Sequencing Center for Infectious Disease"/>
            <person name="Wu L."/>
            <person name="Ma J."/>
        </authorList>
    </citation>
    <scope>NUCLEOTIDE SEQUENCE [LARGE SCALE GENOMIC DNA]</scope>
    <source>
        <strain evidence="6">JCM 14370</strain>
    </source>
</reference>
<dbReference type="NCBIfam" id="NF033788">
    <property type="entry name" value="HTH_metalloreg"/>
    <property type="match status" value="1"/>
</dbReference>
<dbReference type="CDD" id="cd00090">
    <property type="entry name" value="HTH_ARSR"/>
    <property type="match status" value="1"/>
</dbReference>
<gene>
    <name evidence="5" type="ORF">GCM10008938_43140</name>
</gene>
<dbReference type="RefSeq" id="WP_189006807.1">
    <property type="nucleotide sequence ID" value="NZ_BMOD01000025.1"/>
</dbReference>
<evidence type="ECO:0000313" key="6">
    <source>
        <dbReference type="Proteomes" id="UP000632222"/>
    </source>
</evidence>
<dbReference type="PANTHER" id="PTHR43132">
    <property type="entry name" value="ARSENICAL RESISTANCE OPERON REPRESSOR ARSR-RELATED"/>
    <property type="match status" value="1"/>
</dbReference>
<name>A0ABQ2DBM8_9DEIO</name>
<comment type="caution">
    <text evidence="5">The sequence shown here is derived from an EMBL/GenBank/DDBJ whole genome shotgun (WGS) entry which is preliminary data.</text>
</comment>
<accession>A0ABQ2DBM8</accession>
<dbReference type="Gene3D" id="1.10.10.10">
    <property type="entry name" value="Winged helix-like DNA-binding domain superfamily/Winged helix DNA-binding domain"/>
    <property type="match status" value="1"/>
</dbReference>
<dbReference type="PANTHER" id="PTHR43132:SF2">
    <property type="entry name" value="ARSENICAL RESISTANCE OPERON REPRESSOR ARSR-RELATED"/>
    <property type="match status" value="1"/>
</dbReference>
<dbReference type="InterPro" id="IPR036388">
    <property type="entry name" value="WH-like_DNA-bd_sf"/>
</dbReference>
<dbReference type="SUPFAM" id="SSF46785">
    <property type="entry name" value="Winged helix' DNA-binding domain"/>
    <property type="match status" value="1"/>
</dbReference>
<keyword evidence="6" id="KW-1185">Reference proteome</keyword>
<dbReference type="EMBL" id="BMOD01000025">
    <property type="protein sequence ID" value="GGJ52532.1"/>
    <property type="molecule type" value="Genomic_DNA"/>
</dbReference>